<dbReference type="InterPro" id="IPR000905">
    <property type="entry name" value="Gcp-like_dom"/>
</dbReference>
<dbReference type="EMBL" id="UOGD01000207">
    <property type="protein sequence ID" value="VAX21859.1"/>
    <property type="molecule type" value="Genomic_DNA"/>
</dbReference>
<proteinExistence type="predicted"/>
<dbReference type="NCBIfam" id="TIGR03725">
    <property type="entry name" value="T6A_YeaZ"/>
    <property type="match status" value="1"/>
</dbReference>
<dbReference type="CDD" id="cd24032">
    <property type="entry name" value="ASKHA_NBD_TsaB"/>
    <property type="match status" value="1"/>
</dbReference>
<protein>
    <submittedName>
        <fullName evidence="2">tRNA threonylcarbamoyladenosine biosynthesis protein TsaB</fullName>
    </submittedName>
</protein>
<dbReference type="Gene3D" id="3.30.420.40">
    <property type="match status" value="1"/>
</dbReference>
<dbReference type="GO" id="GO:0005829">
    <property type="term" value="C:cytosol"/>
    <property type="evidence" value="ECO:0007669"/>
    <property type="project" value="TreeGrafter"/>
</dbReference>
<gene>
    <name evidence="2" type="ORF">MNBD_IGNAVI01-3142</name>
</gene>
<evidence type="ECO:0000313" key="2">
    <source>
        <dbReference type="EMBL" id="VAX21859.1"/>
    </source>
</evidence>
<dbReference type="AlphaFoldDB" id="A0A3B1BVC5"/>
<name>A0A3B1BVC5_9ZZZZ</name>
<dbReference type="InterPro" id="IPR022496">
    <property type="entry name" value="T6A_TsaB"/>
</dbReference>
<evidence type="ECO:0000259" key="1">
    <source>
        <dbReference type="Pfam" id="PF00814"/>
    </source>
</evidence>
<organism evidence="2">
    <name type="scientific">hydrothermal vent metagenome</name>
    <dbReference type="NCBI Taxonomy" id="652676"/>
    <lineage>
        <taxon>unclassified sequences</taxon>
        <taxon>metagenomes</taxon>
        <taxon>ecological metagenomes</taxon>
    </lineage>
</organism>
<dbReference type="PANTHER" id="PTHR11735">
    <property type="entry name" value="TRNA N6-ADENOSINE THREONYLCARBAMOYLTRANSFERASE"/>
    <property type="match status" value="1"/>
</dbReference>
<accession>A0A3B1BVC5</accession>
<dbReference type="InterPro" id="IPR043129">
    <property type="entry name" value="ATPase_NBD"/>
</dbReference>
<dbReference type="Pfam" id="PF00814">
    <property type="entry name" value="TsaD"/>
    <property type="match status" value="1"/>
</dbReference>
<dbReference type="PANTHER" id="PTHR11735:SF11">
    <property type="entry name" value="TRNA THREONYLCARBAMOYLADENOSINE BIOSYNTHESIS PROTEIN TSAB"/>
    <property type="match status" value="1"/>
</dbReference>
<reference evidence="2" key="1">
    <citation type="submission" date="2018-06" db="EMBL/GenBank/DDBJ databases">
        <authorList>
            <person name="Zhirakovskaya E."/>
        </authorList>
    </citation>
    <scope>NUCLEOTIDE SEQUENCE</scope>
</reference>
<dbReference type="SUPFAM" id="SSF53067">
    <property type="entry name" value="Actin-like ATPase domain"/>
    <property type="match status" value="1"/>
</dbReference>
<sequence>MEIFKPILAIETSEMLCSCALILNENDFIEFNIRQKNIHSEKLMEMISTLFNNSNIELKDLGYIAVSIGPGSFTGLRIGLSIAKGLAYGADLPIVPVPNFDALALQISNYFEPDEKFFVANKANITELYVGQYQVTEHHFKQIEEVKLVNSKGFLDKFKKTDNVFGNFSEQDKKKIFSSPNAVYVGKWSYIFGKDLVTYDYDFLEPNYLKKFVVKVKT</sequence>
<feature type="domain" description="Gcp-like" evidence="1">
    <location>
        <begin position="39"/>
        <end position="144"/>
    </location>
</feature>
<dbReference type="GO" id="GO:0002949">
    <property type="term" value="P:tRNA threonylcarbamoyladenosine modification"/>
    <property type="evidence" value="ECO:0007669"/>
    <property type="project" value="InterPro"/>
</dbReference>